<organism evidence="2 3">
    <name type="scientific">Purpureocillium lilacinum</name>
    <name type="common">Paecilomyces lilacinus</name>
    <dbReference type="NCBI Taxonomy" id="33203"/>
    <lineage>
        <taxon>Eukaryota</taxon>
        <taxon>Fungi</taxon>
        <taxon>Dikarya</taxon>
        <taxon>Ascomycota</taxon>
        <taxon>Pezizomycotina</taxon>
        <taxon>Sordariomycetes</taxon>
        <taxon>Hypocreomycetidae</taxon>
        <taxon>Hypocreales</taxon>
        <taxon>Ophiocordycipitaceae</taxon>
        <taxon>Purpureocillium</taxon>
    </lineage>
</organism>
<sequence length="832" mass="88633">MRRRAGGVLGVENKNLKEGEGEGARTPSWAGCLARLLASMLGFLGLSPGGASSTGERLEPARWGRWGRWGHWGHWGWWVTGGSHATDEGGPRRPHPSPGAGPAADPMTARNRPLSSRRLSGTCRPPLADGPRLSLFGLAWTSTIRPVPRLVEAQRDPWRGWMDAPLWPSFLGGHGATPAGDEGPWGGLRDRWKGFAKYRRPESLARWGQSRASTAPILGLGEGPHGRYHCLDGLSSPGNWRTAIPYRRWSTGDNESLTPEQSLQHSTCSSASSDIDEPRQYLSQSARQRPTVRLHFTAASQPALPPPPAGTDAIHSGRSPTAGRYPTLQRPDWPPMTARAVSVVPRWPPPCGQGKARAQGFPVDAGSFMPRNSSPHVSPAIVGRSKVLGLSGRFVCRPGLFPPSRSASCCSRGGHDIDDGSIDGALAAPAGRMPRVTAHTPLRVDVAADAPAACVRVSVVVRHAAHHVGTRPARPSPARPTLSPPACLTSLPASPDGAAECAVDDRRGGTSYCNHNNAGLPYQGRRHSRRGLAPVSGMNNTVTAQQRPGRPAMEGEGGAAQGEPSLASLPPSQPLRRLVLGRDNGMWDWDCFTLSVNRRCMAVADPSTWRAMIVLILSGTTPGRQERVFLPSLSDSRPLVLLGLGPISTAGMAAPAPHTRAFSEAVRLGQTLIAAAAAAAPSLAQTLIAWRRSKHPSVGRPFLPPETSTGARPPQPAGSAETSMPGMLHLCLMIRSSASMTLPSFPSNDALPARSSGLPHCSHIFFVFLDIDSLEPLHHALPAWQRVDSAASRGSRKGYARAVDRDRGPRSLTTKLGVNPWLAPSTYPVSVV</sequence>
<comment type="caution">
    <text evidence="2">The sequence shown here is derived from an EMBL/GenBank/DDBJ whole genome shotgun (WGS) entry which is preliminary data.</text>
</comment>
<feature type="region of interest" description="Disordered" evidence="1">
    <location>
        <begin position="83"/>
        <end position="123"/>
    </location>
</feature>
<feature type="compositionally biased region" description="Polar residues" evidence="1">
    <location>
        <begin position="251"/>
        <end position="273"/>
    </location>
</feature>
<feature type="region of interest" description="Disordered" evidence="1">
    <location>
        <begin position="1"/>
        <end position="27"/>
    </location>
</feature>
<feature type="region of interest" description="Disordered" evidence="1">
    <location>
        <begin position="251"/>
        <end position="334"/>
    </location>
</feature>
<accession>A0A2U3EME3</accession>
<feature type="region of interest" description="Disordered" evidence="1">
    <location>
        <begin position="698"/>
        <end position="722"/>
    </location>
</feature>
<dbReference type="EMBL" id="LCWV01000002">
    <property type="protein sequence ID" value="PWI75642.1"/>
    <property type="molecule type" value="Genomic_DNA"/>
</dbReference>
<proteinExistence type="predicted"/>
<evidence type="ECO:0000313" key="3">
    <source>
        <dbReference type="Proteomes" id="UP000245956"/>
    </source>
</evidence>
<gene>
    <name evidence="2" type="ORF">PCL_06300</name>
</gene>
<dbReference type="Proteomes" id="UP000245956">
    <property type="component" value="Unassembled WGS sequence"/>
</dbReference>
<evidence type="ECO:0000313" key="2">
    <source>
        <dbReference type="EMBL" id="PWI75642.1"/>
    </source>
</evidence>
<feature type="compositionally biased region" description="Low complexity" evidence="1">
    <location>
        <begin position="561"/>
        <end position="572"/>
    </location>
</feature>
<protein>
    <submittedName>
        <fullName evidence="2">Uncharacterized protein</fullName>
    </submittedName>
</protein>
<feature type="compositionally biased region" description="Polar residues" evidence="1">
    <location>
        <begin position="537"/>
        <end position="546"/>
    </location>
</feature>
<feature type="compositionally biased region" description="Basic and acidic residues" evidence="1">
    <location>
        <begin position="14"/>
        <end position="23"/>
    </location>
</feature>
<reference evidence="2 3" key="1">
    <citation type="journal article" date="2016" name="Front. Microbiol.">
        <title>Genome and transcriptome sequences reveal the specific parasitism of the nematophagous Purpureocillium lilacinum 36-1.</title>
        <authorList>
            <person name="Xie J."/>
            <person name="Li S."/>
            <person name="Mo C."/>
            <person name="Xiao X."/>
            <person name="Peng D."/>
            <person name="Wang G."/>
            <person name="Xiao Y."/>
        </authorList>
    </citation>
    <scope>NUCLEOTIDE SEQUENCE [LARGE SCALE GENOMIC DNA]</scope>
    <source>
        <strain evidence="2 3">36-1</strain>
    </source>
</reference>
<dbReference type="AlphaFoldDB" id="A0A2U3EME3"/>
<feature type="region of interest" description="Disordered" evidence="1">
    <location>
        <begin position="520"/>
        <end position="572"/>
    </location>
</feature>
<name>A0A2U3EME3_PURLI</name>
<evidence type="ECO:0000256" key="1">
    <source>
        <dbReference type="SAM" id="MobiDB-lite"/>
    </source>
</evidence>